<feature type="domain" description="PIN" evidence="8">
    <location>
        <begin position="6"/>
        <end position="120"/>
    </location>
</feature>
<comment type="similarity">
    <text evidence="7">Belongs to the PINc/VapC protein family.</text>
</comment>
<dbReference type="InterPro" id="IPR050556">
    <property type="entry name" value="Type_II_TA_system_RNase"/>
</dbReference>
<evidence type="ECO:0000256" key="2">
    <source>
        <dbReference type="ARBA" id="ARBA00022649"/>
    </source>
</evidence>
<accession>A0ABQ2F0Y5</accession>
<dbReference type="Proteomes" id="UP000647587">
    <property type="component" value="Unassembled WGS sequence"/>
</dbReference>
<evidence type="ECO:0000256" key="7">
    <source>
        <dbReference type="ARBA" id="ARBA00038093"/>
    </source>
</evidence>
<reference evidence="10" key="1">
    <citation type="journal article" date="2019" name="Int. J. Syst. Evol. Microbiol.">
        <title>The Global Catalogue of Microorganisms (GCM) 10K type strain sequencing project: providing services to taxonomists for standard genome sequencing and annotation.</title>
        <authorList>
            <consortium name="The Broad Institute Genomics Platform"/>
            <consortium name="The Broad Institute Genome Sequencing Center for Infectious Disease"/>
            <person name="Wu L."/>
            <person name="Ma J."/>
        </authorList>
    </citation>
    <scope>NUCLEOTIDE SEQUENCE [LARGE SCALE GENOMIC DNA]</scope>
    <source>
        <strain evidence="10">JCM 30331</strain>
    </source>
</reference>
<proteinExistence type="inferred from homology"/>
<dbReference type="Gene3D" id="3.40.50.1010">
    <property type="entry name" value="5'-nuclease"/>
    <property type="match status" value="1"/>
</dbReference>
<evidence type="ECO:0000256" key="4">
    <source>
        <dbReference type="ARBA" id="ARBA00022723"/>
    </source>
</evidence>
<evidence type="ECO:0000313" key="10">
    <source>
        <dbReference type="Proteomes" id="UP000647587"/>
    </source>
</evidence>
<keyword evidence="5" id="KW-0378">Hydrolase</keyword>
<keyword evidence="6" id="KW-0460">Magnesium</keyword>
<evidence type="ECO:0000256" key="3">
    <source>
        <dbReference type="ARBA" id="ARBA00022722"/>
    </source>
</evidence>
<comment type="cofactor">
    <cofactor evidence="1">
        <name>Mg(2+)</name>
        <dbReference type="ChEBI" id="CHEBI:18420"/>
    </cofactor>
</comment>
<evidence type="ECO:0000256" key="5">
    <source>
        <dbReference type="ARBA" id="ARBA00022801"/>
    </source>
</evidence>
<protein>
    <submittedName>
        <fullName evidence="9">PIN domain-containing protein</fullName>
    </submittedName>
</protein>
<name>A0ABQ2F0Y5_9DEIO</name>
<evidence type="ECO:0000256" key="6">
    <source>
        <dbReference type="ARBA" id="ARBA00022842"/>
    </source>
</evidence>
<dbReference type="SUPFAM" id="SSF88723">
    <property type="entry name" value="PIN domain-like"/>
    <property type="match status" value="1"/>
</dbReference>
<keyword evidence="10" id="KW-1185">Reference proteome</keyword>
<comment type="caution">
    <text evidence="9">The sequence shown here is derived from an EMBL/GenBank/DDBJ whole genome shotgun (WGS) entry which is preliminary data.</text>
</comment>
<evidence type="ECO:0000259" key="8">
    <source>
        <dbReference type="Pfam" id="PF01850"/>
    </source>
</evidence>
<organism evidence="9 10">
    <name type="scientific">Deinococcus malanensis</name>
    <dbReference type="NCBI Taxonomy" id="1706855"/>
    <lineage>
        <taxon>Bacteria</taxon>
        <taxon>Thermotogati</taxon>
        <taxon>Deinococcota</taxon>
        <taxon>Deinococci</taxon>
        <taxon>Deinococcales</taxon>
        <taxon>Deinococcaceae</taxon>
        <taxon>Deinococcus</taxon>
    </lineage>
</organism>
<dbReference type="PANTHER" id="PTHR33653:SF1">
    <property type="entry name" value="RIBONUCLEASE VAPC2"/>
    <property type="match status" value="1"/>
</dbReference>
<dbReference type="InterPro" id="IPR029060">
    <property type="entry name" value="PIN-like_dom_sf"/>
</dbReference>
<keyword evidence="4" id="KW-0479">Metal-binding</keyword>
<evidence type="ECO:0000313" key="9">
    <source>
        <dbReference type="EMBL" id="GGK37018.1"/>
    </source>
</evidence>
<keyword evidence="3" id="KW-0540">Nuclease</keyword>
<sequence>MSSVSLDTNVLLALWNAEVTASRLAAALDRLARSGRLLVCGAVYAELYGMRPDLDALLRTYGVVADPEMSLMAWQRAGQAHAAYSVRRRAAGGGMLRRILTDFLVGAHASAGGHQLLTLNVRDYGDFPEVPLLTVALPAPGPESSAGG</sequence>
<dbReference type="RefSeq" id="WP_189010830.1">
    <property type="nucleotide sequence ID" value="NZ_BMPP01000016.1"/>
</dbReference>
<evidence type="ECO:0000256" key="1">
    <source>
        <dbReference type="ARBA" id="ARBA00001946"/>
    </source>
</evidence>
<dbReference type="PANTHER" id="PTHR33653">
    <property type="entry name" value="RIBONUCLEASE VAPC2"/>
    <property type="match status" value="1"/>
</dbReference>
<dbReference type="InterPro" id="IPR002716">
    <property type="entry name" value="PIN_dom"/>
</dbReference>
<gene>
    <name evidence="9" type="ORF">GCM10008955_33670</name>
</gene>
<dbReference type="EMBL" id="BMPP01000016">
    <property type="protein sequence ID" value="GGK37018.1"/>
    <property type="molecule type" value="Genomic_DNA"/>
</dbReference>
<dbReference type="Pfam" id="PF01850">
    <property type="entry name" value="PIN"/>
    <property type="match status" value="1"/>
</dbReference>
<keyword evidence="2" id="KW-1277">Toxin-antitoxin system</keyword>